<gene>
    <name evidence="2" type="ORF">BN946_scf184799.g60</name>
</gene>
<feature type="region of interest" description="Disordered" evidence="1">
    <location>
        <begin position="135"/>
        <end position="157"/>
    </location>
</feature>
<accession>A0A060S7I9</accession>
<feature type="compositionally biased region" description="Polar residues" evidence="1">
    <location>
        <begin position="221"/>
        <end position="233"/>
    </location>
</feature>
<proteinExistence type="predicted"/>
<feature type="region of interest" description="Disordered" evidence="1">
    <location>
        <begin position="1"/>
        <end position="31"/>
    </location>
</feature>
<protein>
    <submittedName>
        <fullName evidence="2">Uncharacterized protein</fullName>
    </submittedName>
</protein>
<comment type="caution">
    <text evidence="2">The sequence shown here is derived from an EMBL/GenBank/DDBJ whole genome shotgun (WGS) entry which is preliminary data.</text>
</comment>
<evidence type="ECO:0000313" key="2">
    <source>
        <dbReference type="EMBL" id="CDO68333.1"/>
    </source>
</evidence>
<reference evidence="2" key="1">
    <citation type="submission" date="2014-01" db="EMBL/GenBank/DDBJ databases">
        <title>The genome of the white-rot fungus Pycnoporus cinnabarinus: a basidiomycete model with a versatile arsenal for lignocellulosic biomass breakdown.</title>
        <authorList>
            <person name="Levasseur A."/>
            <person name="Lomascolo A."/>
            <person name="Ruiz-Duenas F.J."/>
            <person name="Uzan E."/>
            <person name="Piumi F."/>
            <person name="Kues U."/>
            <person name="Ram A.F.J."/>
            <person name="Murat C."/>
            <person name="Haon M."/>
            <person name="Benoit I."/>
            <person name="Arfi Y."/>
            <person name="Chevret D."/>
            <person name="Drula E."/>
            <person name="Kwon M.J."/>
            <person name="Gouret P."/>
            <person name="Lesage-Meessen L."/>
            <person name="Lombard V."/>
            <person name="Mariette J."/>
            <person name="Noirot C."/>
            <person name="Park J."/>
            <person name="Patyshakuliyeva A."/>
            <person name="Wieneger R.A.B."/>
            <person name="Wosten H.A.B."/>
            <person name="Martin F."/>
            <person name="Coutinho P.M."/>
            <person name="de Vries R."/>
            <person name="Martinez A.T."/>
            <person name="Klopp C."/>
            <person name="Pontarotti P."/>
            <person name="Henrissat B."/>
            <person name="Record E."/>
        </authorList>
    </citation>
    <scope>NUCLEOTIDE SEQUENCE [LARGE SCALE GENOMIC DNA]</scope>
    <source>
        <strain evidence="2">BRFM137</strain>
    </source>
</reference>
<dbReference type="EMBL" id="CCBP010000011">
    <property type="protein sequence ID" value="CDO68333.1"/>
    <property type="molecule type" value="Genomic_DNA"/>
</dbReference>
<feature type="region of interest" description="Disordered" evidence="1">
    <location>
        <begin position="186"/>
        <end position="246"/>
    </location>
</feature>
<dbReference type="Proteomes" id="UP000029665">
    <property type="component" value="Unassembled WGS sequence"/>
</dbReference>
<dbReference type="AlphaFoldDB" id="A0A060S7I9"/>
<organism evidence="2 3">
    <name type="scientific">Pycnoporus cinnabarinus</name>
    <name type="common">Cinnabar-red polypore</name>
    <name type="synonym">Trametes cinnabarina</name>
    <dbReference type="NCBI Taxonomy" id="5643"/>
    <lineage>
        <taxon>Eukaryota</taxon>
        <taxon>Fungi</taxon>
        <taxon>Dikarya</taxon>
        <taxon>Basidiomycota</taxon>
        <taxon>Agaricomycotina</taxon>
        <taxon>Agaricomycetes</taxon>
        <taxon>Polyporales</taxon>
        <taxon>Polyporaceae</taxon>
        <taxon>Trametes</taxon>
    </lineage>
</organism>
<sequence length="246" mass="26167">MSAQSSPKAYTPKSSPTPDGHGDITEQSPIPAKLEFVAPDDADAAGGSSFILSTRAALDAIMALPTRLYPAPVHVAGDIDELLEEPSVDPAKGTLRLGAGLSIAISDSLDASLCSIEPVSELDCRLADGEDFPVRFDNTPRGRGRTQVPPISNADWSRTGTSAAVRARIATAFVEEVSKDQNAVAGTSETIGRPGVLQRRPRPKNPPVTVWPRIPLETQRQRMPSVQPANNSEWDGPRRSRTISGA</sequence>
<keyword evidence="3" id="KW-1185">Reference proteome</keyword>
<name>A0A060S7I9_PYCCI</name>
<evidence type="ECO:0000313" key="3">
    <source>
        <dbReference type="Proteomes" id="UP000029665"/>
    </source>
</evidence>
<dbReference type="HOGENOM" id="CLU_1129559_0_0_1"/>
<feature type="compositionally biased region" description="Polar residues" evidence="1">
    <location>
        <begin position="1"/>
        <end position="17"/>
    </location>
</feature>
<dbReference type="OrthoDB" id="2756851at2759"/>
<evidence type="ECO:0000256" key="1">
    <source>
        <dbReference type="SAM" id="MobiDB-lite"/>
    </source>
</evidence>